<sequence>MVVAFDTMYQLILTTPSHTINPLDLPLVGHICAFHTVSTFLLLGIVWPLRHFSHWGFSSGYAPFCF</sequence>
<dbReference type="AlphaFoldDB" id="A0A3N4M217"/>
<dbReference type="EMBL" id="ML121528">
    <property type="protein sequence ID" value="RPB29090.1"/>
    <property type="molecule type" value="Genomic_DNA"/>
</dbReference>
<dbReference type="InParanoid" id="A0A3N4M217"/>
<evidence type="ECO:0000256" key="1">
    <source>
        <dbReference type="SAM" id="Phobius"/>
    </source>
</evidence>
<gene>
    <name evidence="2" type="ORF">L211DRAFT_256857</name>
</gene>
<reference evidence="2 3" key="1">
    <citation type="journal article" date="2018" name="Nat. Ecol. Evol.">
        <title>Pezizomycetes genomes reveal the molecular basis of ectomycorrhizal truffle lifestyle.</title>
        <authorList>
            <person name="Murat C."/>
            <person name="Payen T."/>
            <person name="Noel B."/>
            <person name="Kuo A."/>
            <person name="Morin E."/>
            <person name="Chen J."/>
            <person name="Kohler A."/>
            <person name="Krizsan K."/>
            <person name="Balestrini R."/>
            <person name="Da Silva C."/>
            <person name="Montanini B."/>
            <person name="Hainaut M."/>
            <person name="Levati E."/>
            <person name="Barry K.W."/>
            <person name="Belfiori B."/>
            <person name="Cichocki N."/>
            <person name="Clum A."/>
            <person name="Dockter R.B."/>
            <person name="Fauchery L."/>
            <person name="Guy J."/>
            <person name="Iotti M."/>
            <person name="Le Tacon F."/>
            <person name="Lindquist E.A."/>
            <person name="Lipzen A."/>
            <person name="Malagnac F."/>
            <person name="Mello A."/>
            <person name="Molinier V."/>
            <person name="Miyauchi S."/>
            <person name="Poulain J."/>
            <person name="Riccioni C."/>
            <person name="Rubini A."/>
            <person name="Sitrit Y."/>
            <person name="Splivallo R."/>
            <person name="Traeger S."/>
            <person name="Wang M."/>
            <person name="Zifcakova L."/>
            <person name="Wipf D."/>
            <person name="Zambonelli A."/>
            <person name="Paolocci F."/>
            <person name="Nowrousian M."/>
            <person name="Ottonello S."/>
            <person name="Baldrian P."/>
            <person name="Spatafora J.W."/>
            <person name="Henrissat B."/>
            <person name="Nagy L.G."/>
            <person name="Aury J.M."/>
            <person name="Wincker P."/>
            <person name="Grigoriev I.V."/>
            <person name="Bonfante P."/>
            <person name="Martin F.M."/>
        </authorList>
    </citation>
    <scope>NUCLEOTIDE SEQUENCE [LARGE SCALE GENOMIC DNA]</scope>
    <source>
        <strain evidence="2 3">ATCC MYA-4762</strain>
    </source>
</reference>
<keyword evidence="1" id="KW-1133">Transmembrane helix</keyword>
<evidence type="ECO:0000313" key="2">
    <source>
        <dbReference type="EMBL" id="RPB29090.1"/>
    </source>
</evidence>
<keyword evidence="3" id="KW-1185">Reference proteome</keyword>
<evidence type="ECO:0000313" key="3">
    <source>
        <dbReference type="Proteomes" id="UP000267821"/>
    </source>
</evidence>
<protein>
    <submittedName>
        <fullName evidence="2">Uncharacterized protein</fullName>
    </submittedName>
</protein>
<keyword evidence="1" id="KW-0812">Transmembrane</keyword>
<dbReference type="Proteomes" id="UP000267821">
    <property type="component" value="Unassembled WGS sequence"/>
</dbReference>
<accession>A0A3N4M217</accession>
<organism evidence="2 3">
    <name type="scientific">Terfezia boudieri ATCC MYA-4762</name>
    <dbReference type="NCBI Taxonomy" id="1051890"/>
    <lineage>
        <taxon>Eukaryota</taxon>
        <taxon>Fungi</taxon>
        <taxon>Dikarya</taxon>
        <taxon>Ascomycota</taxon>
        <taxon>Pezizomycotina</taxon>
        <taxon>Pezizomycetes</taxon>
        <taxon>Pezizales</taxon>
        <taxon>Pezizaceae</taxon>
        <taxon>Terfezia</taxon>
    </lineage>
</organism>
<proteinExistence type="predicted"/>
<feature type="transmembrane region" description="Helical" evidence="1">
    <location>
        <begin position="27"/>
        <end position="49"/>
    </location>
</feature>
<keyword evidence="1" id="KW-0472">Membrane</keyword>
<name>A0A3N4M217_9PEZI</name>